<evidence type="ECO:0000313" key="3">
    <source>
        <dbReference type="Proteomes" id="UP000247696"/>
    </source>
</evidence>
<dbReference type="AlphaFoldDB" id="A0A2Z3YM57"/>
<dbReference type="RefSeq" id="WP_110481234.1">
    <property type="nucleotide sequence ID" value="NZ_CP024988.1"/>
</dbReference>
<dbReference type="KEGG" id="cpre:Csp1_10090"/>
<sequence>MTRLIAGGLWGLAVILLVAGNGLWIPHAVAGAAATAGALLSDRNRWWGLIPWIALVVLILIVWF</sequence>
<keyword evidence="1" id="KW-0812">Transmembrane</keyword>
<keyword evidence="1" id="KW-1133">Transmembrane helix</keyword>
<gene>
    <name evidence="2" type="ORF">Csp1_10090</name>
</gene>
<name>A0A2Z3YM57_9CORY</name>
<keyword evidence="1" id="KW-0472">Membrane</keyword>
<dbReference type="EMBL" id="CP024988">
    <property type="protein sequence ID" value="AWT25815.1"/>
    <property type="molecule type" value="Genomic_DNA"/>
</dbReference>
<proteinExistence type="predicted"/>
<keyword evidence="3" id="KW-1185">Reference proteome</keyword>
<accession>A0A2Z3YM57</accession>
<evidence type="ECO:0000256" key="1">
    <source>
        <dbReference type="SAM" id="Phobius"/>
    </source>
</evidence>
<protein>
    <submittedName>
        <fullName evidence="2">Uncharacterized protein</fullName>
    </submittedName>
</protein>
<feature type="transmembrane region" description="Helical" evidence="1">
    <location>
        <begin position="46"/>
        <end position="63"/>
    </location>
</feature>
<organism evidence="2 3">
    <name type="scientific">Corynebacterium provencense</name>
    <dbReference type="NCBI Taxonomy" id="1737425"/>
    <lineage>
        <taxon>Bacteria</taxon>
        <taxon>Bacillati</taxon>
        <taxon>Actinomycetota</taxon>
        <taxon>Actinomycetes</taxon>
        <taxon>Mycobacteriales</taxon>
        <taxon>Corynebacteriaceae</taxon>
        <taxon>Corynebacterium</taxon>
    </lineage>
</organism>
<reference evidence="3" key="1">
    <citation type="submission" date="2017-11" db="EMBL/GenBank/DDBJ databases">
        <title>Otitis media/interna in a cat caused by the recently described species Corynebacterium provencense.</title>
        <authorList>
            <person name="Kittl S."/>
            <person name="Brodard I."/>
            <person name="Rychener L."/>
            <person name="Jores J."/>
            <person name="Roosje P."/>
            <person name="Gobeli Brawand S."/>
        </authorList>
    </citation>
    <scope>NUCLEOTIDE SEQUENCE [LARGE SCALE GENOMIC DNA]</scope>
    <source>
        <strain evidence="3">17KM38</strain>
    </source>
</reference>
<evidence type="ECO:0000313" key="2">
    <source>
        <dbReference type="EMBL" id="AWT25815.1"/>
    </source>
</evidence>
<dbReference type="Proteomes" id="UP000247696">
    <property type="component" value="Chromosome"/>
</dbReference>